<evidence type="ECO:0000256" key="4">
    <source>
        <dbReference type="ARBA" id="ARBA00022692"/>
    </source>
</evidence>
<dbReference type="Proteomes" id="UP001605036">
    <property type="component" value="Unassembled WGS sequence"/>
</dbReference>
<feature type="compositionally biased region" description="Polar residues" evidence="7">
    <location>
        <begin position="68"/>
        <end position="81"/>
    </location>
</feature>
<evidence type="ECO:0000256" key="7">
    <source>
        <dbReference type="SAM" id="MobiDB-lite"/>
    </source>
</evidence>
<evidence type="ECO:0000313" key="10">
    <source>
        <dbReference type="Proteomes" id="UP001605036"/>
    </source>
</evidence>
<keyword evidence="4" id="KW-0812">Transmembrane</keyword>
<organism evidence="9 10">
    <name type="scientific">Riccia fluitans</name>
    <dbReference type="NCBI Taxonomy" id="41844"/>
    <lineage>
        <taxon>Eukaryota</taxon>
        <taxon>Viridiplantae</taxon>
        <taxon>Streptophyta</taxon>
        <taxon>Embryophyta</taxon>
        <taxon>Marchantiophyta</taxon>
        <taxon>Marchantiopsida</taxon>
        <taxon>Marchantiidae</taxon>
        <taxon>Marchantiales</taxon>
        <taxon>Ricciaceae</taxon>
        <taxon>Riccia</taxon>
    </lineage>
</organism>
<evidence type="ECO:0000313" key="9">
    <source>
        <dbReference type="EMBL" id="KAL2650463.1"/>
    </source>
</evidence>
<evidence type="ECO:0000256" key="2">
    <source>
        <dbReference type="ARBA" id="ARBA00007635"/>
    </source>
</evidence>
<reference evidence="9 10" key="1">
    <citation type="submission" date="2024-09" db="EMBL/GenBank/DDBJ databases">
        <title>Chromosome-scale assembly of Riccia fluitans.</title>
        <authorList>
            <person name="Paukszto L."/>
            <person name="Sawicki J."/>
            <person name="Karawczyk K."/>
            <person name="Piernik-Szablinska J."/>
            <person name="Szczecinska M."/>
            <person name="Mazdziarz M."/>
        </authorList>
    </citation>
    <scope>NUCLEOTIDE SEQUENCE [LARGE SCALE GENOMIC DNA]</scope>
    <source>
        <strain evidence="9">Rf_01</strain>
        <tissue evidence="9">Aerial parts of the thallus</tissue>
    </source>
</reference>
<keyword evidence="3" id="KW-1003">Cell membrane</keyword>
<evidence type="ECO:0000259" key="8">
    <source>
        <dbReference type="Pfam" id="PF00892"/>
    </source>
</evidence>
<dbReference type="Pfam" id="PF00892">
    <property type="entry name" value="EamA"/>
    <property type="match status" value="1"/>
</dbReference>
<name>A0ABD1ZGG8_9MARC</name>
<evidence type="ECO:0000256" key="3">
    <source>
        <dbReference type="ARBA" id="ARBA00022475"/>
    </source>
</evidence>
<protein>
    <recommendedName>
        <fullName evidence="8">EamA domain-containing protein</fullName>
    </recommendedName>
</protein>
<proteinExistence type="inferred from homology"/>
<evidence type="ECO:0000256" key="1">
    <source>
        <dbReference type="ARBA" id="ARBA00004651"/>
    </source>
</evidence>
<feature type="region of interest" description="Disordered" evidence="7">
    <location>
        <begin position="68"/>
        <end position="120"/>
    </location>
</feature>
<keyword evidence="5" id="KW-1133">Transmembrane helix</keyword>
<comment type="caution">
    <text evidence="9">The sequence shown here is derived from an EMBL/GenBank/DDBJ whole genome shotgun (WGS) entry which is preliminary data.</text>
</comment>
<accession>A0ABD1ZGG8</accession>
<evidence type="ECO:0000256" key="5">
    <source>
        <dbReference type="ARBA" id="ARBA00022989"/>
    </source>
</evidence>
<dbReference type="PANTHER" id="PTHR42920">
    <property type="entry name" value="OS03G0707200 PROTEIN-RELATED"/>
    <property type="match status" value="1"/>
</dbReference>
<keyword evidence="6" id="KW-0472">Membrane</keyword>
<comment type="similarity">
    <text evidence="2">Belongs to the drug/metabolite transporter (DMT) superfamily. Plant drug/metabolite exporter (P-DME) (TC 2.A.7.4) family.</text>
</comment>
<keyword evidence="10" id="KW-1185">Reference proteome</keyword>
<dbReference type="GO" id="GO:0005886">
    <property type="term" value="C:plasma membrane"/>
    <property type="evidence" value="ECO:0007669"/>
    <property type="project" value="UniProtKB-SubCell"/>
</dbReference>
<sequence length="862" mass="91628">MLSRASLFEKIRPAGDAKCLVRSRRSGGLLEVDVARLHRSPHHGSDICSIKNTMQVCRSSSAGRKSVDEQTVSISCRQTHPSEPCNKVKKNESPNVRSSKRRSTCDGHGISPNGTKNQVQVADPIPGLGVLLPTTCYVEKEEIHRGLLWRSPKYATMDHLQRQAGDQTWNSKNLSLFKEVEICFSSSLSLVTEKVEEVEPARSASPSVMNPLDSSVTSETARETALARVWKRKKSEKRVGGLLLLNGLAAIYGSSNVANNYVAEAAPALPASLTSLVKFTSALTFFIPALVSALRNREMDLLRAGAELGALAFAGSFLDSCNPAPGGSSSSSTSLLYAFTVVFVPLMELFSGRQSGLKLTRVATLAAAILGMGVLEEEGLGWKGVSCPQLSDLWGLAVSMISALHIFRSDALGAKFDPLKLNAVQCGVLVILSSGWELWSTYSENMQSSSSSHILSSCYILDSLKCIPWVPLLYNGLVCCGLCSWLELRSLRSVHASTATLVYTTIPLWGAFLSFFTSGGADFPTDSAVIGGLAIAATCSFYAHFISKDDEVEDFKVLPAAAKSIKKASTLKSSTTAITNQNSETAAHVSEGKDYFPAGLLVSQLKFPYYAAQAKGLLAKIKFKLGVLKSLGFVFTGISTTGSSIIPVAVSPPSALATGSTTSASANSSSAASTNTWGSGADNNLTTSHIGQVASHSHTVTLDMTNVSPLHLHVLHGMDLTNTTIALPEAQGSWNIIAHISTTISSGLESALVGVTSDLVMAVEEAESVATLLEKLAQNGVESTAHVVVACLTAWSSLAMQKTELNGPDATTQLVANFADTASNSDSQLHFLTDTSRLLDALVKGFCHLTEHFSPLINNTLL</sequence>
<dbReference type="AlphaFoldDB" id="A0ABD1ZGG8"/>
<dbReference type="InterPro" id="IPR000620">
    <property type="entry name" value="EamA_dom"/>
</dbReference>
<dbReference type="EMBL" id="JBHFFA010000001">
    <property type="protein sequence ID" value="KAL2650463.1"/>
    <property type="molecule type" value="Genomic_DNA"/>
</dbReference>
<dbReference type="InterPro" id="IPR051258">
    <property type="entry name" value="Diverse_Substrate_Transporter"/>
</dbReference>
<dbReference type="PANTHER" id="PTHR42920:SF5">
    <property type="entry name" value="EAMA DOMAIN-CONTAINING PROTEIN"/>
    <property type="match status" value="1"/>
</dbReference>
<comment type="subcellular location">
    <subcellularLocation>
        <location evidence="1">Cell membrane</location>
        <topology evidence="1">Multi-pass membrane protein</topology>
    </subcellularLocation>
</comment>
<feature type="domain" description="EamA" evidence="8">
    <location>
        <begin position="391"/>
        <end position="518"/>
    </location>
</feature>
<gene>
    <name evidence="9" type="ORF">R1flu_018591</name>
</gene>
<evidence type="ECO:0000256" key="6">
    <source>
        <dbReference type="ARBA" id="ARBA00023136"/>
    </source>
</evidence>